<organism evidence="3 4">
    <name type="scientific">Vermiconidia calcicola</name>
    <dbReference type="NCBI Taxonomy" id="1690605"/>
    <lineage>
        <taxon>Eukaryota</taxon>
        <taxon>Fungi</taxon>
        <taxon>Dikarya</taxon>
        <taxon>Ascomycota</taxon>
        <taxon>Pezizomycotina</taxon>
        <taxon>Dothideomycetes</taxon>
        <taxon>Dothideomycetidae</taxon>
        <taxon>Mycosphaerellales</taxon>
        <taxon>Extremaceae</taxon>
        <taxon>Vermiconidia</taxon>
    </lineage>
</organism>
<feature type="transmembrane region" description="Helical" evidence="2">
    <location>
        <begin position="344"/>
        <end position="369"/>
    </location>
</feature>
<accession>A0AAV9PSR8</accession>
<name>A0AAV9PSR8_9PEZI</name>
<feature type="compositionally biased region" description="Acidic residues" evidence="1">
    <location>
        <begin position="110"/>
        <end position="120"/>
    </location>
</feature>
<protein>
    <recommendedName>
        <fullName evidence="5">F-box domain-containing protein</fullName>
    </recommendedName>
</protein>
<evidence type="ECO:0000313" key="4">
    <source>
        <dbReference type="Proteomes" id="UP001345827"/>
    </source>
</evidence>
<keyword evidence="2" id="KW-0472">Membrane</keyword>
<dbReference type="AlphaFoldDB" id="A0AAV9PSR8"/>
<keyword evidence="2" id="KW-1133">Transmembrane helix</keyword>
<evidence type="ECO:0008006" key="5">
    <source>
        <dbReference type="Google" id="ProtNLM"/>
    </source>
</evidence>
<evidence type="ECO:0000256" key="2">
    <source>
        <dbReference type="SAM" id="Phobius"/>
    </source>
</evidence>
<evidence type="ECO:0000313" key="3">
    <source>
        <dbReference type="EMBL" id="KAK5528888.1"/>
    </source>
</evidence>
<dbReference type="EMBL" id="JAXLQG010000024">
    <property type="protein sequence ID" value="KAK5528888.1"/>
    <property type="molecule type" value="Genomic_DNA"/>
</dbReference>
<keyword evidence="4" id="KW-1185">Reference proteome</keyword>
<comment type="caution">
    <text evidence="3">The sequence shown here is derived from an EMBL/GenBank/DDBJ whole genome shotgun (WGS) entry which is preliminary data.</text>
</comment>
<dbReference type="Proteomes" id="UP001345827">
    <property type="component" value="Unassembled WGS sequence"/>
</dbReference>
<gene>
    <name evidence="3" type="ORF">LTR25_010073</name>
</gene>
<evidence type="ECO:0000256" key="1">
    <source>
        <dbReference type="SAM" id="MobiDB-lite"/>
    </source>
</evidence>
<proteinExistence type="predicted"/>
<sequence length="374" mass="41812">MSTSISVSQPPLLEPFLSLPPELHLLIAKSLEYPDLLSLKISHPRIRTILSLSRQPTVHQRISWVMTRASRGLPIPANTGLTFRSDEAFVSNPEVRRILRERRQHKECVDALESDSESESGSESGSEIHDSDFDSDSDSASSRPATPAPWVRIRSHERVSIHPKRRKNTCLVTGGTTSCPKVETALAQTQTRRRRQRRQRHLREDETESTFAIITYAVLDCVHWTLGPAIEGITDAVSAAIQQIRGRFSLPVSSWKFRAVHGTVLDSVHWTLGPAIEGITDAVSAVTIPQIRRRVSLPVSSWKFWAVHGMGYFLLLFAAQRFQILNIPIPSTVRPADNDNTGIGLVWDCGVWGTGIAGIFLWLLCFLLAEFERS</sequence>
<feature type="transmembrane region" description="Helical" evidence="2">
    <location>
        <begin position="302"/>
        <end position="324"/>
    </location>
</feature>
<feature type="region of interest" description="Disordered" evidence="1">
    <location>
        <begin position="107"/>
        <end position="173"/>
    </location>
</feature>
<keyword evidence="2" id="KW-0812">Transmembrane</keyword>
<reference evidence="3 4" key="1">
    <citation type="submission" date="2023-06" db="EMBL/GenBank/DDBJ databases">
        <title>Black Yeasts Isolated from many extreme environments.</title>
        <authorList>
            <person name="Coleine C."/>
            <person name="Stajich J.E."/>
            <person name="Selbmann L."/>
        </authorList>
    </citation>
    <scope>NUCLEOTIDE SEQUENCE [LARGE SCALE GENOMIC DNA]</scope>
    <source>
        <strain evidence="3 4">CCFEE 5887</strain>
    </source>
</reference>